<accession>M2UJV8</accession>
<dbReference type="eggNOG" id="ENOG502QRIN">
    <property type="taxonomic scope" value="Eukaryota"/>
</dbReference>
<dbReference type="AlphaFoldDB" id="M2UJV8"/>
<reference evidence="3" key="2">
    <citation type="journal article" date="2013" name="PLoS Genet.">
        <title>Comparative genome structure, secondary metabolite, and effector coding capacity across Cochliobolus pathogens.</title>
        <authorList>
            <person name="Condon B.J."/>
            <person name="Leng Y."/>
            <person name="Wu D."/>
            <person name="Bushley K.E."/>
            <person name="Ohm R.A."/>
            <person name="Otillar R."/>
            <person name="Martin J."/>
            <person name="Schackwitz W."/>
            <person name="Grimwood J."/>
            <person name="MohdZainudin N."/>
            <person name="Xue C."/>
            <person name="Wang R."/>
            <person name="Manning V.A."/>
            <person name="Dhillon B."/>
            <person name="Tu Z.J."/>
            <person name="Steffenson B.J."/>
            <person name="Salamov A."/>
            <person name="Sun H."/>
            <person name="Lowry S."/>
            <person name="LaButti K."/>
            <person name="Han J."/>
            <person name="Copeland A."/>
            <person name="Lindquist E."/>
            <person name="Barry K."/>
            <person name="Schmutz J."/>
            <person name="Baker S.E."/>
            <person name="Ciuffetti L.M."/>
            <person name="Grigoriev I.V."/>
            <person name="Zhong S."/>
            <person name="Turgeon B.G."/>
        </authorList>
    </citation>
    <scope>NUCLEOTIDE SEQUENCE [LARGE SCALE GENOMIC DNA]</scope>
    <source>
        <strain evidence="3">C5 / ATCC 48332 / race O</strain>
    </source>
</reference>
<dbReference type="EMBL" id="KB445572">
    <property type="protein sequence ID" value="EMD93931.1"/>
    <property type="molecule type" value="Genomic_DNA"/>
</dbReference>
<protein>
    <submittedName>
        <fullName evidence="2">Uncharacterized protein</fullName>
    </submittedName>
</protein>
<sequence>MANMTATTDEQNHAAEVIQRNYRGKMYGWMSKNRARASSTAAREKWKKSRTIRRSSLISISSSSSASESDAEAEHYVNEDLDKAKGISKIRYVSAATILNHLLRSSVKPNTWIFTRRRVKHGVAHIKEAEEKVVHPEEHARKVEEQMDQSQSAQRERELLAQEAEQREAEKKQASLSRRIWRRLSRGGTEKDKVRGTARESTGAKQKRKKWLSKPGEDVEDGIAPTGSR</sequence>
<dbReference type="OrthoDB" id="7344096at2759"/>
<feature type="region of interest" description="Disordered" evidence="1">
    <location>
        <begin position="130"/>
        <end position="229"/>
    </location>
</feature>
<keyword evidence="3" id="KW-1185">Reference proteome</keyword>
<dbReference type="HOGENOM" id="CLU_1209727_0_0_1"/>
<evidence type="ECO:0000313" key="3">
    <source>
        <dbReference type="Proteomes" id="UP000016936"/>
    </source>
</evidence>
<reference evidence="2 3" key="1">
    <citation type="journal article" date="2012" name="PLoS Pathog.">
        <title>Diverse lifestyles and strategies of plant pathogenesis encoded in the genomes of eighteen Dothideomycetes fungi.</title>
        <authorList>
            <person name="Ohm R.A."/>
            <person name="Feau N."/>
            <person name="Henrissat B."/>
            <person name="Schoch C.L."/>
            <person name="Horwitz B.A."/>
            <person name="Barry K.W."/>
            <person name="Condon B.J."/>
            <person name="Copeland A.C."/>
            <person name="Dhillon B."/>
            <person name="Glaser F."/>
            <person name="Hesse C.N."/>
            <person name="Kosti I."/>
            <person name="LaButti K."/>
            <person name="Lindquist E.A."/>
            <person name="Lucas S."/>
            <person name="Salamov A.A."/>
            <person name="Bradshaw R.E."/>
            <person name="Ciuffetti L."/>
            <person name="Hamelin R.C."/>
            <person name="Kema G.H.J."/>
            <person name="Lawrence C."/>
            <person name="Scott J.A."/>
            <person name="Spatafora J.W."/>
            <person name="Turgeon B.G."/>
            <person name="de Wit P.J.G.M."/>
            <person name="Zhong S."/>
            <person name="Goodwin S.B."/>
            <person name="Grigoriev I.V."/>
        </authorList>
    </citation>
    <scope>NUCLEOTIDE SEQUENCE [LARGE SCALE GENOMIC DNA]</scope>
    <source>
        <strain evidence="3">C5 / ATCC 48332 / race O</strain>
    </source>
</reference>
<dbReference type="STRING" id="701091.M2UJV8"/>
<organism evidence="2 3">
    <name type="scientific">Cochliobolus heterostrophus (strain C5 / ATCC 48332 / race O)</name>
    <name type="common">Southern corn leaf blight fungus</name>
    <name type="synonym">Bipolaris maydis</name>
    <dbReference type="NCBI Taxonomy" id="701091"/>
    <lineage>
        <taxon>Eukaryota</taxon>
        <taxon>Fungi</taxon>
        <taxon>Dikarya</taxon>
        <taxon>Ascomycota</taxon>
        <taxon>Pezizomycotina</taxon>
        <taxon>Dothideomycetes</taxon>
        <taxon>Pleosporomycetidae</taxon>
        <taxon>Pleosporales</taxon>
        <taxon>Pleosporineae</taxon>
        <taxon>Pleosporaceae</taxon>
        <taxon>Bipolaris</taxon>
    </lineage>
</organism>
<feature type="compositionally biased region" description="Basic and acidic residues" evidence="1">
    <location>
        <begin position="188"/>
        <end position="198"/>
    </location>
</feature>
<feature type="compositionally biased region" description="Basic and acidic residues" evidence="1">
    <location>
        <begin position="130"/>
        <end position="145"/>
    </location>
</feature>
<name>M2UJV8_COCH5</name>
<gene>
    <name evidence="2" type="ORF">COCHEDRAFT_27843</name>
</gene>
<proteinExistence type="predicted"/>
<evidence type="ECO:0000313" key="2">
    <source>
        <dbReference type="EMBL" id="EMD93931.1"/>
    </source>
</evidence>
<dbReference type="Proteomes" id="UP000016936">
    <property type="component" value="Unassembled WGS sequence"/>
</dbReference>
<feature type="compositionally biased region" description="Basic and acidic residues" evidence="1">
    <location>
        <begin position="154"/>
        <end position="173"/>
    </location>
</feature>
<evidence type="ECO:0000256" key="1">
    <source>
        <dbReference type="SAM" id="MobiDB-lite"/>
    </source>
</evidence>